<dbReference type="GO" id="GO:0000981">
    <property type="term" value="F:DNA-binding transcription factor activity, RNA polymerase II-specific"/>
    <property type="evidence" value="ECO:0007669"/>
    <property type="project" value="TreeGrafter"/>
</dbReference>
<keyword evidence="2" id="KW-0479">Metal-binding</keyword>
<dbReference type="PANTHER" id="PTHR45718">
    <property type="entry name" value="TRANSCRIPTIONAL ACTIVATOR CUBITUS INTERRUPTUS"/>
    <property type="match status" value="1"/>
</dbReference>
<dbReference type="InterPro" id="IPR013087">
    <property type="entry name" value="Znf_C2H2_type"/>
</dbReference>
<dbReference type="Proteomes" id="UP000267029">
    <property type="component" value="Unassembled WGS sequence"/>
</dbReference>
<dbReference type="PROSITE" id="PS50157">
    <property type="entry name" value="ZINC_FINGER_C2H2_2"/>
    <property type="match status" value="2"/>
</dbReference>
<evidence type="ECO:0000313" key="10">
    <source>
        <dbReference type="Proteomes" id="UP000267029"/>
    </source>
</evidence>
<comment type="subcellular location">
    <subcellularLocation>
        <location evidence="1">Nucleus</location>
    </subcellularLocation>
</comment>
<dbReference type="GO" id="GO:0005634">
    <property type="term" value="C:nucleus"/>
    <property type="evidence" value="ECO:0007669"/>
    <property type="project" value="UniProtKB-SubCell"/>
</dbReference>
<keyword evidence="4 7" id="KW-0863">Zinc-finger</keyword>
<dbReference type="GO" id="GO:0000978">
    <property type="term" value="F:RNA polymerase II cis-regulatory region sequence-specific DNA binding"/>
    <property type="evidence" value="ECO:0007669"/>
    <property type="project" value="TreeGrafter"/>
</dbReference>
<dbReference type="InterPro" id="IPR036236">
    <property type="entry name" value="Znf_C2H2_sf"/>
</dbReference>
<dbReference type="EMBL" id="UXSR01005345">
    <property type="protein sequence ID" value="VDD81266.1"/>
    <property type="molecule type" value="Genomic_DNA"/>
</dbReference>
<dbReference type="PANTHER" id="PTHR45718:SF4">
    <property type="entry name" value="TRANSCRIPTIONAL ACTIVATOR CUBITUS INTERRUPTUS"/>
    <property type="match status" value="1"/>
</dbReference>
<sequence length="414" mass="45986">MGYREPGLEAASKCTAVCGFLPRPTARRDRDHLIERSRRIRNGYDHSRASQTTPLSSSPCLIGGGDCTICWCFCWREKAKVQVTGKGYARTHAQAAERTGCLTGGCFLCAFTRAPAHKINTIRPRQLGAGQGPQLELEAALKRTQPMLPHHQKTPLRFAAPAPVPTCLRLPSKRNYFQPGEKPFPCEFAGCNRRFANSSDRKKHMHAHWNEKPYTCRVRGCTKTYSHPSSLRKHMRLHPAAELATARHDAAVVVAVDHNAYRKLSPTDLASSNPKCQRPRLEPQWLVYGASNAGELKPLDHLAEGRHCARYDGPPRYIQSKVEEDYDFPRTPPTCAVSVHTPTFLRPVQTANSGTTTASSSGEFTHNPYVACNGVDFLLDAEDPVNEVAKFGETASSPWYVFTENAVESAIHRI</sequence>
<organism evidence="9 10">
    <name type="scientific">Mesocestoides corti</name>
    <name type="common">Flatworm</name>
    <dbReference type="NCBI Taxonomy" id="53468"/>
    <lineage>
        <taxon>Eukaryota</taxon>
        <taxon>Metazoa</taxon>
        <taxon>Spiralia</taxon>
        <taxon>Lophotrochozoa</taxon>
        <taxon>Platyhelminthes</taxon>
        <taxon>Cestoda</taxon>
        <taxon>Eucestoda</taxon>
        <taxon>Cyclophyllidea</taxon>
        <taxon>Mesocestoididae</taxon>
        <taxon>Mesocestoides</taxon>
    </lineage>
</organism>
<dbReference type="SUPFAM" id="SSF57667">
    <property type="entry name" value="beta-beta-alpha zinc fingers"/>
    <property type="match status" value="1"/>
</dbReference>
<evidence type="ECO:0000256" key="5">
    <source>
        <dbReference type="ARBA" id="ARBA00022833"/>
    </source>
</evidence>
<reference evidence="9 10" key="1">
    <citation type="submission" date="2018-10" db="EMBL/GenBank/DDBJ databases">
        <authorList>
            <consortium name="Pathogen Informatics"/>
        </authorList>
    </citation>
    <scope>NUCLEOTIDE SEQUENCE [LARGE SCALE GENOMIC DNA]</scope>
</reference>
<feature type="domain" description="C2H2-type" evidence="8">
    <location>
        <begin position="214"/>
        <end position="243"/>
    </location>
</feature>
<dbReference type="STRING" id="53468.A0A0R3UIK8"/>
<evidence type="ECO:0000256" key="3">
    <source>
        <dbReference type="ARBA" id="ARBA00022737"/>
    </source>
</evidence>
<evidence type="ECO:0000256" key="1">
    <source>
        <dbReference type="ARBA" id="ARBA00004123"/>
    </source>
</evidence>
<keyword evidence="5" id="KW-0862">Zinc</keyword>
<evidence type="ECO:0000313" key="9">
    <source>
        <dbReference type="EMBL" id="VDD81266.1"/>
    </source>
</evidence>
<dbReference type="GO" id="GO:0008270">
    <property type="term" value="F:zinc ion binding"/>
    <property type="evidence" value="ECO:0007669"/>
    <property type="project" value="UniProtKB-KW"/>
</dbReference>
<dbReference type="FunFam" id="3.30.160.60:FF:000041">
    <property type="entry name" value="Zinc finger protein ZIC 1"/>
    <property type="match status" value="1"/>
</dbReference>
<evidence type="ECO:0000256" key="6">
    <source>
        <dbReference type="ARBA" id="ARBA00023242"/>
    </source>
</evidence>
<keyword evidence="6" id="KW-0539">Nucleus</keyword>
<keyword evidence="10" id="KW-1185">Reference proteome</keyword>
<accession>A0A0R3UIK8</accession>
<name>A0A0R3UIK8_MESCO</name>
<dbReference type="Gene3D" id="3.30.160.60">
    <property type="entry name" value="Classic Zinc Finger"/>
    <property type="match status" value="2"/>
</dbReference>
<dbReference type="SMART" id="SM00355">
    <property type="entry name" value="ZnF_C2H2"/>
    <property type="match status" value="2"/>
</dbReference>
<evidence type="ECO:0000256" key="7">
    <source>
        <dbReference type="PROSITE-ProRule" id="PRU00042"/>
    </source>
</evidence>
<dbReference type="AlphaFoldDB" id="A0A0R3UIK8"/>
<proteinExistence type="predicted"/>
<evidence type="ECO:0000256" key="4">
    <source>
        <dbReference type="ARBA" id="ARBA00022771"/>
    </source>
</evidence>
<dbReference type="PROSITE" id="PS00028">
    <property type="entry name" value="ZINC_FINGER_C2H2_1"/>
    <property type="match status" value="2"/>
</dbReference>
<feature type="domain" description="C2H2-type" evidence="8">
    <location>
        <begin position="184"/>
        <end position="213"/>
    </location>
</feature>
<evidence type="ECO:0000256" key="2">
    <source>
        <dbReference type="ARBA" id="ARBA00022723"/>
    </source>
</evidence>
<gene>
    <name evidence="9" type="ORF">MCOS_LOCUS7269</name>
</gene>
<dbReference type="OrthoDB" id="5968217at2759"/>
<protein>
    <recommendedName>
        <fullName evidence="8">C2H2-type domain-containing protein</fullName>
    </recommendedName>
</protein>
<keyword evidence="3" id="KW-0677">Repeat</keyword>
<evidence type="ECO:0000259" key="8">
    <source>
        <dbReference type="PROSITE" id="PS50157"/>
    </source>
</evidence>
<dbReference type="InterPro" id="IPR043359">
    <property type="entry name" value="GLI-like"/>
</dbReference>